<proteinExistence type="predicted"/>
<reference evidence="2" key="1">
    <citation type="submission" date="2016-06" db="EMBL/GenBank/DDBJ databases">
        <authorList>
            <person name="Kjaerup R.B."/>
            <person name="Dalgaard T.S."/>
            <person name="Juul-Madsen H.R."/>
        </authorList>
    </citation>
    <scope>NUCLEOTIDE SEQUENCE [LARGE SCALE GENOMIC DNA]</scope>
    <source>
        <strain evidence="2">DSM 43817</strain>
    </source>
</reference>
<dbReference type="EMBL" id="FMHW01000001">
    <property type="protein sequence ID" value="SCL16464.1"/>
    <property type="molecule type" value="Genomic_DNA"/>
</dbReference>
<evidence type="ECO:0000313" key="1">
    <source>
        <dbReference type="EMBL" id="SCL16464.1"/>
    </source>
</evidence>
<name>A0A1C6TNI7_9ACTN</name>
<accession>A0A1C6TNI7</accession>
<reference evidence="3" key="2">
    <citation type="submission" date="2016-06" db="EMBL/GenBank/DDBJ databases">
        <authorList>
            <person name="Varghese N."/>
            <person name="Submissions Spin"/>
        </authorList>
    </citation>
    <scope>NUCLEOTIDE SEQUENCE [LARGE SCALE GENOMIC DNA]</scope>
    <source>
        <strain evidence="3">DSM 43817</strain>
    </source>
</reference>
<dbReference type="OrthoDB" id="4335860at2"/>
<organism evidence="2 3">
    <name type="scientific">Micromonospora pallida</name>
    <dbReference type="NCBI Taxonomy" id="145854"/>
    <lineage>
        <taxon>Bacteria</taxon>
        <taxon>Bacillati</taxon>
        <taxon>Actinomycetota</taxon>
        <taxon>Actinomycetes</taxon>
        <taxon>Micromonosporales</taxon>
        <taxon>Micromonosporaceae</taxon>
        <taxon>Micromonospora</taxon>
    </lineage>
</organism>
<sequence length="89" mass="10077">MGEYARFSRRTPAGLCGAHQQIWRDWQDYSYDPRNPREVGGGQLMDARTTHTERAEAWDRYNQGQMDLTERICRSGESPQCGPAVVSGG</sequence>
<protein>
    <submittedName>
        <fullName evidence="2">Uncharacterized protein</fullName>
    </submittedName>
</protein>
<dbReference type="EMBL" id="FMHW01000004">
    <property type="protein sequence ID" value="SCL43336.1"/>
    <property type="molecule type" value="Genomic_DNA"/>
</dbReference>
<gene>
    <name evidence="1" type="ORF">GA0074692_0036</name>
    <name evidence="2" type="ORF">GA0074692_6828</name>
</gene>
<dbReference type="Proteomes" id="UP000198959">
    <property type="component" value="Unassembled WGS sequence"/>
</dbReference>
<dbReference type="STRING" id="145854.GA0074692_0036"/>
<evidence type="ECO:0000313" key="2">
    <source>
        <dbReference type="EMBL" id="SCL43336.1"/>
    </source>
</evidence>
<evidence type="ECO:0000313" key="3">
    <source>
        <dbReference type="Proteomes" id="UP000198959"/>
    </source>
</evidence>
<dbReference type="AlphaFoldDB" id="A0A1C6TNI7"/>
<dbReference type="RefSeq" id="WP_091638486.1">
    <property type="nucleotide sequence ID" value="NZ_FMHW01000001.1"/>
</dbReference>
<keyword evidence="3" id="KW-1185">Reference proteome</keyword>